<dbReference type="InterPro" id="IPR052943">
    <property type="entry name" value="TMTC_O-mannosyl-trnsfr"/>
</dbReference>
<sequence length="614" mass="67734">MDNSTQTSPSRDVEALVEAAVEHHRAGRVEQAEPIYRQALAVDPTHWRASHNLGTILLRRGEAEAALPWLAAAAASEPEGTSPQAWLAHAQALIAAQRFEEAEAVVTARSADPRALMAEKRLRQAWGARLNREHKLPEAKAQLERALSLDPEDPDTNTDLGYLHLQMTDAAGAIPFLRKVLARTPDALAAVVNLASALRVQGQLEEAERLYRRALEIDPQSEAAVINLSVVLTAAGRTDEALTLAEHAFAQGKTGLGHLIRADALSHSGRDEEAITAYNAALAARPDLVRARYRRAFSRLKLGDFRRGWEDYEYRWLNPNFVSESAAVVLPQLIPHLETRLTGADLAGKRVLVVGEQGIGDQVMFASCIPDLARQADRVVLVCVSRLARLFRGSFPANVEVLEPREAKLSLSDFDHVFAIGSLGRLYRNEPEDFPSTPYLKPNPARVAEWAERLGPKTKRLRVGVSWRGGTKTTRGQQRSLTLANLEPVLGLSDCEFVNLQYGDVADEVEAFNEGRLNPIRLFPKADMDDFDDLAALVSNLDVVVSVQTALVHLCGAIGQECLTMLPRDPEWRYAPGGAAMYWYRSVRLLRQINDGEWEPVINAIADDLRARVA</sequence>
<dbReference type="Gene3D" id="3.40.50.2000">
    <property type="entry name" value="Glycogen Phosphorylase B"/>
    <property type="match status" value="1"/>
</dbReference>
<dbReference type="PROSITE" id="PS50005">
    <property type="entry name" value="TPR"/>
    <property type="match status" value="2"/>
</dbReference>
<dbReference type="Gene3D" id="1.25.40.10">
    <property type="entry name" value="Tetratricopeptide repeat domain"/>
    <property type="match status" value="3"/>
</dbReference>
<dbReference type="GO" id="GO:0042802">
    <property type="term" value="F:identical protein binding"/>
    <property type="evidence" value="ECO:0007669"/>
    <property type="project" value="InterPro"/>
</dbReference>
<accession>A0A328ATJ2</accession>
<dbReference type="PROSITE" id="PS50293">
    <property type="entry name" value="TPR_REGION"/>
    <property type="match status" value="1"/>
</dbReference>
<dbReference type="EMBL" id="QFYR01000001">
    <property type="protein sequence ID" value="RAK57879.1"/>
    <property type="molecule type" value="Genomic_DNA"/>
</dbReference>
<dbReference type="AlphaFoldDB" id="A0A328ATJ2"/>
<dbReference type="InterPro" id="IPR011990">
    <property type="entry name" value="TPR-like_helical_dom_sf"/>
</dbReference>
<keyword evidence="1" id="KW-0802">TPR repeat</keyword>
<evidence type="ECO:0000313" key="3">
    <source>
        <dbReference type="Proteomes" id="UP000249725"/>
    </source>
</evidence>
<gene>
    <name evidence="2" type="ORF">DJ018_08205</name>
</gene>
<dbReference type="SUPFAM" id="SSF48452">
    <property type="entry name" value="TPR-like"/>
    <property type="match status" value="2"/>
</dbReference>
<keyword evidence="3" id="KW-1185">Reference proteome</keyword>
<evidence type="ECO:0000256" key="1">
    <source>
        <dbReference type="PROSITE-ProRule" id="PRU00339"/>
    </source>
</evidence>
<dbReference type="SUPFAM" id="SSF53756">
    <property type="entry name" value="UDP-Glycosyltransferase/glycogen phosphorylase"/>
    <property type="match status" value="1"/>
</dbReference>
<dbReference type="PANTHER" id="PTHR44809:SF1">
    <property type="entry name" value="PROTEIN O-MANNOSYL-TRANSFERASE TMTC1"/>
    <property type="match status" value="1"/>
</dbReference>
<dbReference type="Proteomes" id="UP000249725">
    <property type="component" value="Unassembled WGS sequence"/>
</dbReference>
<name>A0A328ATJ2_9CAUL</name>
<dbReference type="PANTHER" id="PTHR44809">
    <property type="match status" value="1"/>
</dbReference>
<dbReference type="SMART" id="SM00028">
    <property type="entry name" value="TPR"/>
    <property type="match status" value="5"/>
</dbReference>
<feature type="repeat" description="TPR" evidence="1">
    <location>
        <begin position="13"/>
        <end position="46"/>
    </location>
</feature>
<dbReference type="RefSeq" id="WP_111514329.1">
    <property type="nucleotide sequence ID" value="NZ_QFYR01000001.1"/>
</dbReference>
<feature type="repeat" description="TPR" evidence="1">
    <location>
        <begin position="188"/>
        <end position="221"/>
    </location>
</feature>
<evidence type="ECO:0000313" key="2">
    <source>
        <dbReference type="EMBL" id="RAK57879.1"/>
    </source>
</evidence>
<organism evidence="2 3">
    <name type="scientific">Phenylobacterium deserti</name>
    <dbReference type="NCBI Taxonomy" id="1914756"/>
    <lineage>
        <taxon>Bacteria</taxon>
        <taxon>Pseudomonadati</taxon>
        <taxon>Pseudomonadota</taxon>
        <taxon>Alphaproteobacteria</taxon>
        <taxon>Caulobacterales</taxon>
        <taxon>Caulobacteraceae</taxon>
        <taxon>Phenylobacterium</taxon>
    </lineage>
</organism>
<reference evidence="3" key="1">
    <citation type="submission" date="2018-05" db="EMBL/GenBank/DDBJ databases">
        <authorList>
            <person name="Li X."/>
        </authorList>
    </citation>
    <scope>NUCLEOTIDE SEQUENCE [LARGE SCALE GENOMIC DNA]</scope>
    <source>
        <strain evidence="3">YIM 73061</strain>
    </source>
</reference>
<dbReference type="Pfam" id="PF14559">
    <property type="entry name" value="TPR_19"/>
    <property type="match status" value="1"/>
</dbReference>
<dbReference type="InterPro" id="IPR019734">
    <property type="entry name" value="TPR_rpt"/>
</dbReference>
<proteinExistence type="predicted"/>
<comment type="caution">
    <text evidence="2">The sequence shown here is derived from an EMBL/GenBank/DDBJ whole genome shotgun (WGS) entry which is preliminary data.</text>
</comment>
<dbReference type="Pfam" id="PF13432">
    <property type="entry name" value="TPR_16"/>
    <property type="match status" value="2"/>
</dbReference>
<evidence type="ECO:0008006" key="4">
    <source>
        <dbReference type="Google" id="ProtNLM"/>
    </source>
</evidence>
<dbReference type="InterPro" id="IPR011717">
    <property type="entry name" value="TPR-4"/>
</dbReference>
<protein>
    <recommendedName>
        <fullName evidence="4">Flagellar protein FlbA</fullName>
    </recommendedName>
</protein>
<dbReference type="Pfam" id="PF07721">
    <property type="entry name" value="TPR_4"/>
    <property type="match status" value="1"/>
</dbReference>
<dbReference type="OrthoDB" id="6193797at2"/>